<dbReference type="Pfam" id="PF01083">
    <property type="entry name" value="Cutinase"/>
    <property type="match status" value="1"/>
</dbReference>
<dbReference type="RefSeq" id="WP_045842236.1">
    <property type="nucleotide sequence ID" value="NZ_CP083405.1"/>
</dbReference>
<dbReference type="OrthoDB" id="4423762at2"/>
<keyword evidence="8" id="KW-1185">Reference proteome</keyword>
<proteinExistence type="inferred from homology"/>
<comment type="similarity">
    <text evidence="1">Belongs to the cutinase family.</text>
</comment>
<dbReference type="STRING" id="480418.GCA_000975265_01067"/>
<keyword evidence="2" id="KW-0719">Serine esterase</keyword>
<name>A0A0F4ESB7_9MYCO</name>
<feature type="region of interest" description="Disordered" evidence="5">
    <location>
        <begin position="44"/>
        <end position="67"/>
    </location>
</feature>
<dbReference type="InterPro" id="IPR029058">
    <property type="entry name" value="AB_hydrolase_fold"/>
</dbReference>
<evidence type="ECO:0000256" key="1">
    <source>
        <dbReference type="ARBA" id="ARBA00007534"/>
    </source>
</evidence>
<sequence length="336" mass="35711">MVEKVPRKRHRILAWTAALSMAAVVALVIVAVVILLRSNESTHSAVPSDVLPIPSNAPHPRKPRPAFQNASCPDVQLLVVPGTWESSLQDNPLDPVQFPNALLRNSTITIGQQFPTSRVQTYTIPYTAQFHNPLSGDKQMTYNDSRAEGTRAMVQEMVNVNNRCPLTSYVLVGFSQGAVIAGDITNDIGTGHGPVDDDLVLGVTLIADGRRQQGVGNDVGPNPPGEGVEITLHEVPVLSGLGMTMTGARPGGFGVLDSKTNEICAPGDLICAAPAEAFSVANLPVTLNTLASAAGQPIHAMYATAQFWNLDGAPATVWTLNWVHRLIEGAPHPKHG</sequence>
<dbReference type="InterPro" id="IPR000675">
    <property type="entry name" value="Cutinase/axe"/>
</dbReference>
<dbReference type="SMART" id="SM01110">
    <property type="entry name" value="Cutinase"/>
    <property type="match status" value="1"/>
</dbReference>
<protein>
    <recommendedName>
        <fullName evidence="9">Cutinase</fullName>
    </recommendedName>
</protein>
<dbReference type="EMBL" id="JRPY01000005">
    <property type="protein sequence ID" value="KJX75886.1"/>
    <property type="molecule type" value="Genomic_DNA"/>
</dbReference>
<keyword evidence="6" id="KW-0472">Membrane</keyword>
<dbReference type="GO" id="GO:0052689">
    <property type="term" value="F:carboxylic ester hydrolase activity"/>
    <property type="evidence" value="ECO:0007669"/>
    <property type="project" value="UniProtKB-KW"/>
</dbReference>
<dbReference type="AlphaFoldDB" id="A0A0F4ESB7"/>
<organism evidence="7 8">
    <name type="scientific">Mycobacterium lepromatosis</name>
    <dbReference type="NCBI Taxonomy" id="480418"/>
    <lineage>
        <taxon>Bacteria</taxon>
        <taxon>Bacillati</taxon>
        <taxon>Actinomycetota</taxon>
        <taxon>Actinomycetes</taxon>
        <taxon>Mycobacteriales</taxon>
        <taxon>Mycobacteriaceae</taxon>
        <taxon>Mycobacterium</taxon>
    </lineage>
</organism>
<dbReference type="PANTHER" id="PTHR33630:SF9">
    <property type="entry name" value="CUTINASE 4"/>
    <property type="match status" value="1"/>
</dbReference>
<keyword evidence="4" id="KW-1015">Disulfide bond</keyword>
<dbReference type="Gene3D" id="3.40.50.1820">
    <property type="entry name" value="alpha/beta hydrolase"/>
    <property type="match status" value="1"/>
</dbReference>
<accession>A0A0F4ESB7</accession>
<dbReference type="PATRIC" id="fig|480418.6.peg.289"/>
<evidence type="ECO:0000256" key="6">
    <source>
        <dbReference type="SAM" id="Phobius"/>
    </source>
</evidence>
<feature type="transmembrane region" description="Helical" evidence="6">
    <location>
        <begin position="12"/>
        <end position="36"/>
    </location>
</feature>
<dbReference type="PANTHER" id="PTHR33630">
    <property type="entry name" value="CUTINASE RV1984C-RELATED-RELATED"/>
    <property type="match status" value="1"/>
</dbReference>
<keyword evidence="3" id="KW-0378">Hydrolase</keyword>
<evidence type="ECO:0008006" key="9">
    <source>
        <dbReference type="Google" id="ProtNLM"/>
    </source>
</evidence>
<dbReference type="SUPFAM" id="SSF53474">
    <property type="entry name" value="alpha/beta-Hydrolases"/>
    <property type="match status" value="1"/>
</dbReference>
<evidence type="ECO:0000313" key="8">
    <source>
        <dbReference type="Proteomes" id="UP000053699"/>
    </source>
</evidence>
<keyword evidence="6" id="KW-0812">Transmembrane</keyword>
<evidence type="ECO:0000256" key="2">
    <source>
        <dbReference type="ARBA" id="ARBA00022487"/>
    </source>
</evidence>
<comment type="caution">
    <text evidence="7">The sequence shown here is derived from an EMBL/GenBank/DDBJ whole genome shotgun (WGS) entry which is preliminary data.</text>
</comment>
<evidence type="ECO:0000313" key="7">
    <source>
        <dbReference type="EMBL" id="KJX75886.1"/>
    </source>
</evidence>
<reference evidence="7 8" key="1">
    <citation type="journal article" date="2015" name="Proc. Natl. Acad. Sci. U.S.A.">
        <title>Insight into the evolution and origin of leprosy bacilli from the genome sequence of Mycobacterium lepromatosis.</title>
        <authorList>
            <person name="Singh P."/>
            <person name="Benjak A."/>
            <person name="Schuenemann V.J."/>
            <person name="Herbig A."/>
            <person name="Avanzi C."/>
            <person name="Busso P."/>
            <person name="Nieselt K."/>
            <person name="Krause J."/>
            <person name="Vera-Cabrera L."/>
            <person name="Cole S.T."/>
        </authorList>
    </citation>
    <scope>NUCLEOTIDE SEQUENCE [LARGE SCALE GENOMIC DNA]</scope>
    <source>
        <strain evidence="7 8">Mx1-22A</strain>
    </source>
</reference>
<dbReference type="Proteomes" id="UP000053699">
    <property type="component" value="Unassembled WGS sequence"/>
</dbReference>
<keyword evidence="6" id="KW-1133">Transmembrane helix</keyword>
<evidence type="ECO:0000256" key="3">
    <source>
        <dbReference type="ARBA" id="ARBA00022801"/>
    </source>
</evidence>
<evidence type="ECO:0000256" key="4">
    <source>
        <dbReference type="ARBA" id="ARBA00023157"/>
    </source>
</evidence>
<gene>
    <name evidence="7" type="ORF">MLPM_0099</name>
</gene>
<evidence type="ECO:0000256" key="5">
    <source>
        <dbReference type="SAM" id="MobiDB-lite"/>
    </source>
</evidence>